<evidence type="ECO:0000256" key="1">
    <source>
        <dbReference type="SAM" id="SignalP"/>
    </source>
</evidence>
<protein>
    <submittedName>
        <fullName evidence="2">YwmB family TATA-box binding protein</fullName>
    </submittedName>
</protein>
<dbReference type="SUPFAM" id="SSF143842">
    <property type="entry name" value="YwmB-like"/>
    <property type="match status" value="1"/>
</dbReference>
<gene>
    <name evidence="2" type="ORF">PRVXT_002829</name>
</gene>
<dbReference type="InterPro" id="IPR036209">
    <property type="entry name" value="YwmB-like_sf"/>
</dbReference>
<dbReference type="AlphaFoldDB" id="A0AAU7VKY6"/>
<organism evidence="2">
    <name type="scientific">Proteinivorax tanatarense</name>
    <dbReference type="NCBI Taxonomy" id="1260629"/>
    <lineage>
        <taxon>Bacteria</taxon>
        <taxon>Bacillati</taxon>
        <taxon>Bacillota</taxon>
        <taxon>Clostridia</taxon>
        <taxon>Eubacteriales</taxon>
        <taxon>Proteinivoracaceae</taxon>
        <taxon>Proteinivorax</taxon>
    </lineage>
</organism>
<evidence type="ECO:0000313" key="2">
    <source>
        <dbReference type="EMBL" id="XBX74771.1"/>
    </source>
</evidence>
<sequence length="238" mass="26686">MEKTICIIIILLLSMASITLAIETTPAGGVDEIKSLIKVSEAMDGDVVAYSWQAHVKIEDKLDKDELNETLKEFLGENLSKAVTETSKDHAYGEWYSEDTYNSLSIVVDEENGHTYIVYSVELSNEKCLINWHNNLHNKISHFGEPFVAVNIHKIYDGNFNSTLKEKNIQAAFNAANSTFNVDSKGEGYVGYIGYTQEIDNYVMVNDDKVNLHITITTDNTADVEYINIATPLIINSY</sequence>
<keyword evidence="1" id="KW-0732">Signal</keyword>
<accession>A0AAU7VKY6</accession>
<dbReference type="RefSeq" id="WP_350343520.1">
    <property type="nucleotide sequence ID" value="NZ_CP158367.1"/>
</dbReference>
<feature type="chain" id="PRO_5043560312" evidence="1">
    <location>
        <begin position="22"/>
        <end position="238"/>
    </location>
</feature>
<proteinExistence type="predicted"/>
<reference evidence="2" key="2">
    <citation type="submission" date="2024-06" db="EMBL/GenBank/DDBJ databases">
        <authorList>
            <person name="Petrova K.O."/>
            <person name="Toshchakov S.V."/>
            <person name="Boltjanskaja Y.V."/>
            <person name="Kevbrin V."/>
        </authorList>
    </citation>
    <scope>NUCLEOTIDE SEQUENCE</scope>
    <source>
        <strain evidence="2">Z-910T</strain>
    </source>
</reference>
<dbReference type="Pfam" id="PF08680">
    <property type="entry name" value="DUF1779"/>
    <property type="match status" value="1"/>
</dbReference>
<dbReference type="EMBL" id="CP158367">
    <property type="protein sequence ID" value="XBX74771.1"/>
    <property type="molecule type" value="Genomic_DNA"/>
</dbReference>
<reference evidence="2" key="1">
    <citation type="journal article" date="2013" name="Extremophiles">
        <title>Proteinivorax tanatarense gen. nov., sp. nov., an anaerobic, haloalkaliphilic, proteolytic bacterium isolated from a decaying algal bloom, and proposal of Proteinivoraceae fam. nov.</title>
        <authorList>
            <person name="Kevbrin V."/>
            <person name="Boltyanskaya Y."/>
            <person name="Zhilina T."/>
            <person name="Kolganova T."/>
            <person name="Lavrentjeva E."/>
            <person name="Kuznetsov B."/>
        </authorList>
    </citation>
    <scope>NUCLEOTIDE SEQUENCE</scope>
    <source>
        <strain evidence="2">Z-910T</strain>
    </source>
</reference>
<name>A0AAU7VKY6_9FIRM</name>
<feature type="signal peptide" evidence="1">
    <location>
        <begin position="1"/>
        <end position="21"/>
    </location>
</feature>
<dbReference type="Gene3D" id="3.30.360.40">
    <property type="entry name" value="YwmB-like"/>
    <property type="match status" value="1"/>
</dbReference>
<dbReference type="InterPro" id="IPR014794">
    <property type="entry name" value="DUF1779"/>
</dbReference>